<dbReference type="SUPFAM" id="SSF51735">
    <property type="entry name" value="NAD(P)-binding Rossmann-fold domains"/>
    <property type="match status" value="1"/>
</dbReference>
<feature type="domain" description="Gfo/Idh/MocA-like oxidoreductase bacterial type C-terminal" evidence="3">
    <location>
        <begin position="202"/>
        <end position="261"/>
    </location>
</feature>
<keyword evidence="5" id="KW-1185">Reference proteome</keyword>
<keyword evidence="4" id="KW-0560">Oxidoreductase</keyword>
<dbReference type="Gene3D" id="3.30.360.10">
    <property type="entry name" value="Dihydrodipicolinate Reductase, domain 2"/>
    <property type="match status" value="1"/>
</dbReference>
<dbReference type="InterPro" id="IPR000683">
    <property type="entry name" value="Gfo/Idh/MocA-like_OxRdtase_N"/>
</dbReference>
<gene>
    <name evidence="4" type="primary">gfo_1</name>
    <name evidence="4" type="ORF">ETAA1_12180</name>
</gene>
<dbReference type="EMBL" id="CP036273">
    <property type="protein sequence ID" value="QDU19312.1"/>
    <property type="molecule type" value="Genomic_DNA"/>
</dbReference>
<proteinExistence type="predicted"/>
<keyword evidence="1" id="KW-0732">Signal</keyword>
<dbReference type="OrthoDB" id="9788246at2"/>
<feature type="domain" description="Gfo/Idh/MocA-like oxidoreductase bacterial type C-terminal" evidence="3">
    <location>
        <begin position="373"/>
        <end position="448"/>
    </location>
</feature>
<name>A0A517XPA2_9BACT</name>
<dbReference type="Pfam" id="PF01408">
    <property type="entry name" value="GFO_IDH_MocA"/>
    <property type="match status" value="1"/>
</dbReference>
<dbReference type="GO" id="GO:0047061">
    <property type="term" value="F:glucose-fructose oxidoreductase activity"/>
    <property type="evidence" value="ECO:0007669"/>
    <property type="project" value="UniProtKB-EC"/>
</dbReference>
<feature type="domain" description="Gfo/Idh/MocA-like oxidoreductase N-terminal" evidence="2">
    <location>
        <begin position="32"/>
        <end position="154"/>
    </location>
</feature>
<dbReference type="InterPro" id="IPR036291">
    <property type="entry name" value="NAD(P)-bd_dom_sf"/>
</dbReference>
<sequence length="450" mass="48955" precursor="true">MPRVSRRAFAASAAALPAASYAQIPGANDRVRLGCIGVGNRGDQLLDAFLTHADQQVVAVADVNAPYLPAAAAKVAKASGSSPDTVKEYRRVLDRRDVDAVVIATPDHWHALQFVDACHAGKHVYCEKPLSLTISEGRRMADVARQTRRVTQVGLHRRSSPLVAEAVKLIRDGAIGKVTVAKCYHHRNETPMGIGAPADGEPPAGLDYELWLGPAPKVPFNRNKVLYKFRWFWDYSGGQLTNFGTHYLDVIQWALNQEAPKAVACLGGRFGTEDNRQIPDTLEAVWQYDGCLVTFSQFNCNAAAGNVKSGTIEFRGTQGTLVLNDAATVLEILPENVRVEELPALSPLEREANAKQGRAVRQARMPDVRRAAGDPTPLHARSFLDGVKTGSATTCPAEVGHRSTTATLLARVALMQGKTLQWDAKAERITNDADSNRLLGYEYRAPYKLG</sequence>
<dbReference type="EC" id="1.1.99.28" evidence="4"/>
<dbReference type="Proteomes" id="UP000319576">
    <property type="component" value="Chromosome"/>
</dbReference>
<dbReference type="KEGG" id="uli:ETAA1_12180"/>
<dbReference type="AlphaFoldDB" id="A0A517XPA2"/>
<dbReference type="PANTHER" id="PTHR43818">
    <property type="entry name" value="BCDNA.GH03377"/>
    <property type="match status" value="1"/>
</dbReference>
<evidence type="ECO:0000313" key="4">
    <source>
        <dbReference type="EMBL" id="QDU19312.1"/>
    </source>
</evidence>
<dbReference type="SUPFAM" id="SSF55347">
    <property type="entry name" value="Glyceraldehyde-3-phosphate dehydrogenase-like, C-terminal domain"/>
    <property type="match status" value="1"/>
</dbReference>
<reference evidence="4 5" key="1">
    <citation type="submission" date="2019-02" db="EMBL/GenBank/DDBJ databases">
        <title>Deep-cultivation of Planctomycetes and their phenomic and genomic characterization uncovers novel biology.</title>
        <authorList>
            <person name="Wiegand S."/>
            <person name="Jogler M."/>
            <person name="Boedeker C."/>
            <person name="Pinto D."/>
            <person name="Vollmers J."/>
            <person name="Rivas-Marin E."/>
            <person name="Kohn T."/>
            <person name="Peeters S.H."/>
            <person name="Heuer A."/>
            <person name="Rast P."/>
            <person name="Oberbeckmann S."/>
            <person name="Bunk B."/>
            <person name="Jeske O."/>
            <person name="Meyerdierks A."/>
            <person name="Storesund J.E."/>
            <person name="Kallscheuer N."/>
            <person name="Luecker S."/>
            <person name="Lage O.M."/>
            <person name="Pohl T."/>
            <person name="Merkel B.J."/>
            <person name="Hornburger P."/>
            <person name="Mueller R.-W."/>
            <person name="Bruemmer F."/>
            <person name="Labrenz M."/>
            <person name="Spormann A.M."/>
            <person name="Op den Camp H."/>
            <person name="Overmann J."/>
            <person name="Amann R."/>
            <person name="Jetten M.S.M."/>
            <person name="Mascher T."/>
            <person name="Medema M.H."/>
            <person name="Devos D.P."/>
            <person name="Kaster A.-K."/>
            <person name="Ovreas L."/>
            <person name="Rohde M."/>
            <person name="Galperin M.Y."/>
            <person name="Jogler C."/>
        </authorList>
    </citation>
    <scope>NUCLEOTIDE SEQUENCE [LARGE SCALE GENOMIC DNA]</scope>
    <source>
        <strain evidence="4 5">ETA_A1</strain>
    </source>
</reference>
<accession>A0A517XPA2</accession>
<protein>
    <submittedName>
        <fullName evidence="4">Glucose--fructose oxidoreductase</fullName>
        <ecNumber evidence="4">1.1.99.28</ecNumber>
    </submittedName>
</protein>
<dbReference type="Pfam" id="PF19051">
    <property type="entry name" value="GFO_IDH_MocA_C2"/>
    <property type="match status" value="2"/>
</dbReference>
<feature type="chain" id="PRO_5022222131" evidence="1">
    <location>
        <begin position="23"/>
        <end position="450"/>
    </location>
</feature>
<dbReference type="PANTHER" id="PTHR43818:SF5">
    <property type="entry name" value="OXIDOREDUCTASE FAMILY PROTEIN"/>
    <property type="match status" value="1"/>
</dbReference>
<evidence type="ECO:0000313" key="5">
    <source>
        <dbReference type="Proteomes" id="UP000319576"/>
    </source>
</evidence>
<evidence type="ECO:0000256" key="1">
    <source>
        <dbReference type="SAM" id="SignalP"/>
    </source>
</evidence>
<dbReference type="RefSeq" id="WP_145235215.1">
    <property type="nucleotide sequence ID" value="NZ_CP036273.1"/>
</dbReference>
<feature type="signal peptide" evidence="1">
    <location>
        <begin position="1"/>
        <end position="22"/>
    </location>
</feature>
<dbReference type="Gene3D" id="3.40.50.720">
    <property type="entry name" value="NAD(P)-binding Rossmann-like Domain"/>
    <property type="match status" value="1"/>
</dbReference>
<evidence type="ECO:0000259" key="2">
    <source>
        <dbReference type="Pfam" id="PF01408"/>
    </source>
</evidence>
<dbReference type="InterPro" id="IPR050463">
    <property type="entry name" value="Gfo/Idh/MocA_oxidrdct_glycsds"/>
</dbReference>
<dbReference type="InterPro" id="IPR043906">
    <property type="entry name" value="Gfo/Idh/MocA_OxRdtase_bact_C"/>
</dbReference>
<organism evidence="4 5">
    <name type="scientific">Urbifossiella limnaea</name>
    <dbReference type="NCBI Taxonomy" id="2528023"/>
    <lineage>
        <taxon>Bacteria</taxon>
        <taxon>Pseudomonadati</taxon>
        <taxon>Planctomycetota</taxon>
        <taxon>Planctomycetia</taxon>
        <taxon>Gemmatales</taxon>
        <taxon>Gemmataceae</taxon>
        <taxon>Urbifossiella</taxon>
    </lineage>
</organism>
<evidence type="ECO:0000259" key="3">
    <source>
        <dbReference type="Pfam" id="PF19051"/>
    </source>
</evidence>
<dbReference type="GO" id="GO:0000166">
    <property type="term" value="F:nucleotide binding"/>
    <property type="evidence" value="ECO:0007669"/>
    <property type="project" value="InterPro"/>
</dbReference>